<evidence type="ECO:0000256" key="3">
    <source>
        <dbReference type="ARBA" id="ARBA00023125"/>
    </source>
</evidence>
<feature type="domain" description="Helix-hairpin-helix DNA-binding motif class 1" evidence="7">
    <location>
        <begin position="107"/>
        <end position="126"/>
    </location>
</feature>
<feature type="region of interest" description="Domain III" evidence="6">
    <location>
        <begin position="140"/>
        <end position="190"/>
    </location>
</feature>
<dbReference type="GO" id="GO:0005524">
    <property type="term" value="F:ATP binding"/>
    <property type="evidence" value="ECO:0007669"/>
    <property type="project" value="InterPro"/>
</dbReference>
<evidence type="ECO:0000256" key="5">
    <source>
        <dbReference type="ARBA" id="ARBA00023204"/>
    </source>
</evidence>
<name>A0A0U9HWD2_9BACT</name>
<dbReference type="InterPro" id="IPR010994">
    <property type="entry name" value="RuvA_2-like"/>
</dbReference>
<keyword evidence="8" id="KW-0347">Helicase</keyword>
<keyword evidence="8" id="KW-0547">Nucleotide-binding</keyword>
<dbReference type="GO" id="GO:0006310">
    <property type="term" value="P:DNA recombination"/>
    <property type="evidence" value="ECO:0007669"/>
    <property type="project" value="UniProtKB-UniRule"/>
</dbReference>
<evidence type="ECO:0000256" key="1">
    <source>
        <dbReference type="ARBA" id="ARBA00022490"/>
    </source>
</evidence>
<dbReference type="InterPro" id="IPR011114">
    <property type="entry name" value="RuvA_C"/>
</dbReference>
<evidence type="ECO:0000259" key="7">
    <source>
        <dbReference type="SMART" id="SM00278"/>
    </source>
</evidence>
<comment type="caution">
    <text evidence="6">Lacks conserved residue(s) required for the propagation of feature annotation.</text>
</comment>
<dbReference type="GO" id="GO:0005737">
    <property type="term" value="C:cytoplasm"/>
    <property type="evidence" value="ECO:0007669"/>
    <property type="project" value="UniProtKB-SubCell"/>
</dbReference>
<comment type="subunit">
    <text evidence="6">Homotetramer. Forms an RuvA(8)-RuvB(12)-Holliday junction (HJ) complex. HJ DNA is sandwiched between 2 RuvA tetramers; dsDNA enters through RuvA and exits via RuvB. An RuvB hexamer assembles on each DNA strand where it exits the tetramer. Each RuvB hexamer is contacted by two RuvA subunits (via domain III) on 2 adjacent RuvB subunits; this complex drives branch migration. In the full resolvosome a probable DNA-RuvA(4)-RuvB(12)-RuvC(2) complex forms which resolves the HJ.</text>
</comment>
<sequence length="190" mass="21501">MLDFIIGKAVTVKQDRVVVQTGGIGYSIKIPVRLSRYINTDEEVQIYTALILKEELIEIYGFLDSSERDLFEKLIKISGIGPTMAINILSTYDRETLLKIIEDEDIKSLSKIPGVGKKTAQRIFLELKGVLPSLKYERDQRYEDLLSALVSLGYKRLEAKEVLEKVYNNEKDEATIIKEALSILTGKDGK</sequence>
<keyword evidence="8" id="KW-0067">ATP-binding</keyword>
<dbReference type="Pfam" id="PF07499">
    <property type="entry name" value="RuvA_C"/>
    <property type="match status" value="1"/>
</dbReference>
<dbReference type="GO" id="GO:0006281">
    <property type="term" value="P:DNA repair"/>
    <property type="evidence" value="ECO:0007669"/>
    <property type="project" value="UniProtKB-UniRule"/>
</dbReference>
<dbReference type="HAMAP" id="MF_00031">
    <property type="entry name" value="DNA_HJ_migration_RuvA"/>
    <property type="match status" value="1"/>
</dbReference>
<dbReference type="Gene3D" id="1.10.150.20">
    <property type="entry name" value="5' to 3' exonuclease, C-terminal subdomain"/>
    <property type="match status" value="1"/>
</dbReference>
<reference evidence="9" key="1">
    <citation type="submission" date="2016-01" db="EMBL/GenBank/DDBJ databases">
        <title>Draft genome sequence of Thermodesulfovibrio aggregans strain TGE-P1.</title>
        <authorList>
            <person name="Sekiguchi Y."/>
            <person name="Ohashi A."/>
            <person name="Matsuura N."/>
            <person name="Tourlousse M.D."/>
        </authorList>
    </citation>
    <scope>NUCLEOTIDE SEQUENCE [LARGE SCALE GENOMIC DNA]</scope>
    <source>
        <strain evidence="9">TGE-P1</strain>
    </source>
</reference>
<dbReference type="InterPro" id="IPR036267">
    <property type="entry name" value="RuvA_C_sf"/>
</dbReference>
<evidence type="ECO:0000256" key="2">
    <source>
        <dbReference type="ARBA" id="ARBA00022763"/>
    </source>
</evidence>
<evidence type="ECO:0000256" key="6">
    <source>
        <dbReference type="HAMAP-Rule" id="MF_00031"/>
    </source>
</evidence>
<dbReference type="SUPFAM" id="SSF50249">
    <property type="entry name" value="Nucleic acid-binding proteins"/>
    <property type="match status" value="1"/>
</dbReference>
<dbReference type="GO" id="GO:0009378">
    <property type="term" value="F:four-way junction helicase activity"/>
    <property type="evidence" value="ECO:0007669"/>
    <property type="project" value="InterPro"/>
</dbReference>
<dbReference type="InterPro" id="IPR000085">
    <property type="entry name" value="RuvA"/>
</dbReference>
<dbReference type="EMBL" id="BCNO01000001">
    <property type="protein sequence ID" value="GAQ95069.1"/>
    <property type="molecule type" value="Genomic_DNA"/>
</dbReference>
<dbReference type="AlphaFoldDB" id="A0A0U9HWD2"/>
<dbReference type="Proteomes" id="UP000054976">
    <property type="component" value="Unassembled WGS sequence"/>
</dbReference>
<comment type="domain">
    <text evidence="6">Has three domains with a flexible linker between the domains II and III and assumes an 'L' shape. Domain III is highly mobile and contacts RuvB.</text>
</comment>
<keyword evidence="8" id="KW-0378">Hydrolase</keyword>
<keyword evidence="2 6" id="KW-0227">DNA damage</keyword>
<dbReference type="OrthoDB" id="5293449at2"/>
<dbReference type="STRING" id="86166.TAGGR_11269"/>
<accession>A0A0U9HWD2</accession>
<keyword evidence="1 6" id="KW-0963">Cytoplasm</keyword>
<dbReference type="NCBIfam" id="TIGR00084">
    <property type="entry name" value="ruvA"/>
    <property type="match status" value="1"/>
</dbReference>
<evidence type="ECO:0000313" key="9">
    <source>
        <dbReference type="Proteomes" id="UP000054976"/>
    </source>
</evidence>
<organism evidence="8 9">
    <name type="scientific">Thermodesulfovibrio aggregans</name>
    <dbReference type="NCBI Taxonomy" id="86166"/>
    <lineage>
        <taxon>Bacteria</taxon>
        <taxon>Pseudomonadati</taxon>
        <taxon>Nitrospirota</taxon>
        <taxon>Thermodesulfovibrionia</taxon>
        <taxon>Thermodesulfovibrionales</taxon>
        <taxon>Thermodesulfovibrionaceae</taxon>
        <taxon>Thermodesulfovibrio</taxon>
    </lineage>
</organism>
<dbReference type="CDD" id="cd14332">
    <property type="entry name" value="UBA_RuvA_C"/>
    <property type="match status" value="1"/>
</dbReference>
<dbReference type="Pfam" id="PF14520">
    <property type="entry name" value="HHH_5"/>
    <property type="match status" value="1"/>
</dbReference>
<gene>
    <name evidence="6" type="primary">ruvA</name>
    <name evidence="8" type="ORF">TAGGR_11269</name>
</gene>
<dbReference type="GO" id="GO:0009379">
    <property type="term" value="C:Holliday junction helicase complex"/>
    <property type="evidence" value="ECO:0007669"/>
    <property type="project" value="InterPro"/>
</dbReference>
<dbReference type="SMART" id="SM00278">
    <property type="entry name" value="HhH1"/>
    <property type="match status" value="2"/>
</dbReference>
<dbReference type="InterPro" id="IPR012340">
    <property type="entry name" value="NA-bd_OB-fold"/>
</dbReference>
<comment type="similarity">
    <text evidence="6">Belongs to the RuvA family.</text>
</comment>
<comment type="function">
    <text evidence="6">The RuvA-RuvB-RuvC complex processes Holliday junction (HJ) DNA during genetic recombination and DNA repair, while the RuvA-RuvB complex plays an important role in the rescue of blocked DNA replication forks via replication fork reversal (RFR). RuvA specifically binds to HJ cruciform DNA, conferring on it an open structure. The RuvB hexamer acts as an ATP-dependent pump, pulling dsDNA into and through the RuvAB complex. HJ branch migration allows RuvC to scan DNA until it finds its consensus sequence, where it cleaves and resolves the cruciform DNA.</text>
</comment>
<dbReference type="RefSeq" id="WP_059176467.1">
    <property type="nucleotide sequence ID" value="NZ_BCNO01000001.1"/>
</dbReference>
<keyword evidence="4 6" id="KW-0233">DNA recombination</keyword>
<evidence type="ECO:0000313" key="8">
    <source>
        <dbReference type="EMBL" id="GAQ95069.1"/>
    </source>
</evidence>
<dbReference type="GO" id="GO:0000400">
    <property type="term" value="F:four-way junction DNA binding"/>
    <property type="evidence" value="ECO:0007669"/>
    <property type="project" value="UniProtKB-UniRule"/>
</dbReference>
<dbReference type="SUPFAM" id="SSF47781">
    <property type="entry name" value="RuvA domain 2-like"/>
    <property type="match status" value="1"/>
</dbReference>
<comment type="caution">
    <text evidence="8">The sequence shown here is derived from an EMBL/GenBank/DDBJ whole genome shotgun (WGS) entry which is preliminary data.</text>
</comment>
<dbReference type="Pfam" id="PF01330">
    <property type="entry name" value="RuvA_N"/>
    <property type="match status" value="1"/>
</dbReference>
<keyword evidence="5 6" id="KW-0234">DNA repair</keyword>
<feature type="domain" description="Helix-hairpin-helix DNA-binding motif class 1" evidence="7">
    <location>
        <begin position="72"/>
        <end position="91"/>
    </location>
</feature>
<dbReference type="InterPro" id="IPR003583">
    <property type="entry name" value="Hlx-hairpin-Hlx_DNA-bd_motif"/>
</dbReference>
<comment type="subcellular location">
    <subcellularLocation>
        <location evidence="6">Cytoplasm</location>
    </subcellularLocation>
</comment>
<dbReference type="SUPFAM" id="SSF46929">
    <property type="entry name" value="DNA helicase RuvA subunit, C-terminal domain"/>
    <property type="match status" value="1"/>
</dbReference>
<proteinExistence type="inferred from homology"/>
<dbReference type="InterPro" id="IPR013849">
    <property type="entry name" value="DNA_helicase_Holl-junc_RuvA_I"/>
</dbReference>
<keyword evidence="9" id="KW-1185">Reference proteome</keyword>
<dbReference type="Gene3D" id="1.10.8.10">
    <property type="entry name" value="DNA helicase RuvA subunit, C-terminal domain"/>
    <property type="match status" value="1"/>
</dbReference>
<keyword evidence="3 6" id="KW-0238">DNA-binding</keyword>
<protein>
    <recommendedName>
        <fullName evidence="6">Holliday junction branch migration complex subunit RuvA</fullName>
    </recommendedName>
</protein>
<evidence type="ECO:0000256" key="4">
    <source>
        <dbReference type="ARBA" id="ARBA00023172"/>
    </source>
</evidence>
<dbReference type="Gene3D" id="2.40.50.140">
    <property type="entry name" value="Nucleic acid-binding proteins"/>
    <property type="match status" value="1"/>
</dbReference>
<dbReference type="GO" id="GO:0048476">
    <property type="term" value="C:Holliday junction resolvase complex"/>
    <property type="evidence" value="ECO:0007669"/>
    <property type="project" value="UniProtKB-UniRule"/>
</dbReference>